<comment type="similarity">
    <text evidence="2">Belongs to the GSP J family.</text>
</comment>
<sequence length="206" mass="22295">MTRSVRADRGLTLLELVAVLAIFALVAVMGLQALSGMMRARDRLTDADEQAAALARGLTLLREDLKSAAALPFLSPGALDPEPAFLDLTGPAGWFTLSTAGRAVLPEVQAAGQARVIWRHDRDADRLTRQIWPVLRPASDLARGPETTVFERVAGLRLRAYAGPEEGWVTDWGVPDLVPRPALPKAIEVEIESLAYGPLRIVVAYP</sequence>
<dbReference type="InterPro" id="IPR010055">
    <property type="entry name" value="T2SS_protein-GspJ"/>
</dbReference>
<dbReference type="PANTHER" id="PTHR39583:SF2">
    <property type="entry name" value="TYPE II SECRETION SYSTEM PROTEIN J"/>
    <property type="match status" value="1"/>
</dbReference>
<dbReference type="Pfam" id="PF07963">
    <property type="entry name" value="N_methyl"/>
    <property type="match status" value="1"/>
</dbReference>
<dbReference type="InterPro" id="IPR012902">
    <property type="entry name" value="N_methyl_site"/>
</dbReference>
<keyword evidence="9 10" id="KW-0472">Membrane</keyword>
<evidence type="ECO:0000313" key="11">
    <source>
        <dbReference type="EMBL" id="KGM86243.1"/>
    </source>
</evidence>
<evidence type="ECO:0000256" key="8">
    <source>
        <dbReference type="ARBA" id="ARBA00022989"/>
    </source>
</evidence>
<dbReference type="GO" id="GO:0015628">
    <property type="term" value="P:protein secretion by the type II secretion system"/>
    <property type="evidence" value="ECO:0007669"/>
    <property type="project" value="InterPro"/>
</dbReference>
<dbReference type="RefSeq" id="WP_037275196.1">
    <property type="nucleotide sequence ID" value="NZ_KN293984.1"/>
</dbReference>
<accession>A0A0A0HJ94</accession>
<protein>
    <recommendedName>
        <fullName evidence="3">Type II secretion system protein J</fullName>
    </recommendedName>
</protein>
<organism evidence="11 12">
    <name type="scientific">Roseovarius mucosus DSM 17069</name>
    <dbReference type="NCBI Taxonomy" id="1288298"/>
    <lineage>
        <taxon>Bacteria</taxon>
        <taxon>Pseudomonadati</taxon>
        <taxon>Pseudomonadota</taxon>
        <taxon>Alphaproteobacteria</taxon>
        <taxon>Rhodobacterales</taxon>
        <taxon>Roseobacteraceae</taxon>
        <taxon>Roseovarius</taxon>
    </lineage>
</organism>
<evidence type="ECO:0000256" key="10">
    <source>
        <dbReference type="SAM" id="Phobius"/>
    </source>
</evidence>
<evidence type="ECO:0000256" key="3">
    <source>
        <dbReference type="ARBA" id="ARBA00021539"/>
    </source>
</evidence>
<dbReference type="HOGENOM" id="CLU_1336680_0_0_5"/>
<dbReference type="PROSITE" id="PS00409">
    <property type="entry name" value="PROKAR_NTER_METHYL"/>
    <property type="match status" value="1"/>
</dbReference>
<evidence type="ECO:0000256" key="4">
    <source>
        <dbReference type="ARBA" id="ARBA00022475"/>
    </source>
</evidence>
<dbReference type="GO" id="GO:0005886">
    <property type="term" value="C:plasma membrane"/>
    <property type="evidence" value="ECO:0007669"/>
    <property type="project" value="UniProtKB-SubCell"/>
</dbReference>
<keyword evidence="5" id="KW-0488">Methylation</keyword>
<evidence type="ECO:0000256" key="2">
    <source>
        <dbReference type="ARBA" id="ARBA00011084"/>
    </source>
</evidence>
<dbReference type="SUPFAM" id="SSF54523">
    <property type="entry name" value="Pili subunits"/>
    <property type="match status" value="1"/>
</dbReference>
<keyword evidence="4" id="KW-1003">Cell membrane</keyword>
<comment type="caution">
    <text evidence="11">The sequence shown here is derived from an EMBL/GenBank/DDBJ whole genome shotgun (WGS) entry which is preliminary data.</text>
</comment>
<proteinExistence type="inferred from homology"/>
<evidence type="ECO:0000256" key="9">
    <source>
        <dbReference type="ARBA" id="ARBA00023136"/>
    </source>
</evidence>
<evidence type="ECO:0000256" key="5">
    <source>
        <dbReference type="ARBA" id="ARBA00022481"/>
    </source>
</evidence>
<name>A0A0A0HJ94_9RHOB</name>
<dbReference type="PATRIC" id="fig|1288298.3.peg.3814"/>
<gene>
    <name evidence="11" type="ORF">rosmuc_03806</name>
</gene>
<dbReference type="Pfam" id="PF11612">
    <property type="entry name" value="T2SSJ"/>
    <property type="match status" value="1"/>
</dbReference>
<evidence type="ECO:0000256" key="7">
    <source>
        <dbReference type="ARBA" id="ARBA00022692"/>
    </source>
</evidence>
<keyword evidence="8 10" id="KW-1133">Transmembrane helix</keyword>
<dbReference type="NCBIfam" id="TIGR02532">
    <property type="entry name" value="IV_pilin_GFxxxE"/>
    <property type="match status" value="1"/>
</dbReference>
<dbReference type="EMBL" id="AONH01000020">
    <property type="protein sequence ID" value="KGM86243.1"/>
    <property type="molecule type" value="Genomic_DNA"/>
</dbReference>
<dbReference type="Gene3D" id="3.10.610.10">
    <property type="entry name" value="GSPII I/J protein-like"/>
    <property type="match status" value="1"/>
</dbReference>
<comment type="subcellular location">
    <subcellularLocation>
        <location evidence="1">Cell inner membrane</location>
        <topology evidence="1">Single-pass membrane protein</topology>
    </subcellularLocation>
</comment>
<evidence type="ECO:0000256" key="1">
    <source>
        <dbReference type="ARBA" id="ARBA00004377"/>
    </source>
</evidence>
<dbReference type="AlphaFoldDB" id="A0A0A0HJ94"/>
<evidence type="ECO:0000313" key="12">
    <source>
        <dbReference type="Proteomes" id="UP000030021"/>
    </source>
</evidence>
<reference evidence="11 12" key="1">
    <citation type="submission" date="2013-01" db="EMBL/GenBank/DDBJ databases">
        <authorList>
            <person name="Fiebig A."/>
            <person name="Goeker M."/>
            <person name="Klenk H.-P.P."/>
        </authorList>
    </citation>
    <scope>NUCLEOTIDE SEQUENCE [LARGE SCALE GENOMIC DNA]</scope>
    <source>
        <strain evidence="11 12">DSM 17069</strain>
    </source>
</reference>
<dbReference type="eggNOG" id="COG4795">
    <property type="taxonomic scope" value="Bacteria"/>
</dbReference>
<feature type="transmembrane region" description="Helical" evidence="10">
    <location>
        <begin position="12"/>
        <end position="34"/>
    </location>
</feature>
<dbReference type="Proteomes" id="UP000030021">
    <property type="component" value="Unassembled WGS sequence"/>
</dbReference>
<dbReference type="PANTHER" id="PTHR39583">
    <property type="entry name" value="TYPE II SECRETION SYSTEM PROTEIN J-RELATED"/>
    <property type="match status" value="1"/>
</dbReference>
<keyword evidence="7 10" id="KW-0812">Transmembrane</keyword>
<evidence type="ECO:0000256" key="6">
    <source>
        <dbReference type="ARBA" id="ARBA00022519"/>
    </source>
</evidence>
<dbReference type="GO" id="GO:0015627">
    <property type="term" value="C:type II protein secretion system complex"/>
    <property type="evidence" value="ECO:0007669"/>
    <property type="project" value="InterPro"/>
</dbReference>
<keyword evidence="6" id="KW-0997">Cell inner membrane</keyword>
<dbReference type="InterPro" id="IPR045584">
    <property type="entry name" value="Pilin-like"/>
</dbReference>
<dbReference type="InterPro" id="IPR051621">
    <property type="entry name" value="T2SS_protein_J"/>
</dbReference>